<dbReference type="InParanoid" id="A0A0D0A2Z7"/>
<keyword evidence="2" id="KW-1185">Reference proteome</keyword>
<proteinExistence type="predicted"/>
<evidence type="ECO:0000313" key="2">
    <source>
        <dbReference type="Proteomes" id="UP000054485"/>
    </source>
</evidence>
<sequence>MPTATINNCPQAINVIECPEFRRLIRLLRPEIGETGLFHRTKAREMVIEQWQEYFLALKKDLANAQGKVCFTSDLWSDQKLRPFMALTAHW</sequence>
<dbReference type="EMBL" id="KN836198">
    <property type="protein sequence ID" value="KIK32544.1"/>
    <property type="molecule type" value="Genomic_DNA"/>
</dbReference>
<dbReference type="AlphaFoldDB" id="A0A0D0A2Z7"/>
<dbReference type="Proteomes" id="UP000054485">
    <property type="component" value="Unassembled WGS sequence"/>
</dbReference>
<protein>
    <recommendedName>
        <fullName evidence="3">DUF659 domain-containing protein</fullName>
    </recommendedName>
</protein>
<evidence type="ECO:0008006" key="3">
    <source>
        <dbReference type="Google" id="ProtNLM"/>
    </source>
</evidence>
<gene>
    <name evidence="1" type="ORF">CY34DRAFT_101243</name>
</gene>
<feature type="non-terminal residue" evidence="1">
    <location>
        <position position="1"/>
    </location>
</feature>
<reference evidence="1 2" key="1">
    <citation type="submission" date="2014-04" db="EMBL/GenBank/DDBJ databases">
        <authorList>
            <consortium name="DOE Joint Genome Institute"/>
            <person name="Kuo A."/>
            <person name="Ruytinx J."/>
            <person name="Rineau F."/>
            <person name="Colpaert J."/>
            <person name="Kohler A."/>
            <person name="Nagy L.G."/>
            <person name="Floudas D."/>
            <person name="Copeland A."/>
            <person name="Barry K.W."/>
            <person name="Cichocki N."/>
            <person name="Veneault-Fourrey C."/>
            <person name="LaButti K."/>
            <person name="Lindquist E.A."/>
            <person name="Lipzen A."/>
            <person name="Lundell T."/>
            <person name="Morin E."/>
            <person name="Murat C."/>
            <person name="Sun H."/>
            <person name="Tunlid A."/>
            <person name="Henrissat B."/>
            <person name="Grigoriev I.V."/>
            <person name="Hibbett D.S."/>
            <person name="Martin F."/>
            <person name="Nordberg H.P."/>
            <person name="Cantor M.N."/>
            <person name="Hua S.X."/>
        </authorList>
    </citation>
    <scope>NUCLEOTIDE SEQUENCE [LARGE SCALE GENOMIC DNA]</scope>
    <source>
        <strain evidence="1 2">UH-Slu-Lm8-n1</strain>
    </source>
</reference>
<organism evidence="1 2">
    <name type="scientific">Suillus luteus UH-Slu-Lm8-n1</name>
    <dbReference type="NCBI Taxonomy" id="930992"/>
    <lineage>
        <taxon>Eukaryota</taxon>
        <taxon>Fungi</taxon>
        <taxon>Dikarya</taxon>
        <taxon>Basidiomycota</taxon>
        <taxon>Agaricomycotina</taxon>
        <taxon>Agaricomycetes</taxon>
        <taxon>Agaricomycetidae</taxon>
        <taxon>Boletales</taxon>
        <taxon>Suillineae</taxon>
        <taxon>Suillaceae</taxon>
        <taxon>Suillus</taxon>
    </lineage>
</organism>
<dbReference type="OrthoDB" id="3259770at2759"/>
<dbReference type="HOGENOM" id="CLU_155624_2_1_1"/>
<name>A0A0D0A2Z7_9AGAM</name>
<accession>A0A0D0A2Z7</accession>
<reference evidence="2" key="2">
    <citation type="submission" date="2015-01" db="EMBL/GenBank/DDBJ databases">
        <title>Evolutionary Origins and Diversification of the Mycorrhizal Mutualists.</title>
        <authorList>
            <consortium name="DOE Joint Genome Institute"/>
            <consortium name="Mycorrhizal Genomics Consortium"/>
            <person name="Kohler A."/>
            <person name="Kuo A."/>
            <person name="Nagy L.G."/>
            <person name="Floudas D."/>
            <person name="Copeland A."/>
            <person name="Barry K.W."/>
            <person name="Cichocki N."/>
            <person name="Veneault-Fourrey C."/>
            <person name="LaButti K."/>
            <person name="Lindquist E.A."/>
            <person name="Lipzen A."/>
            <person name="Lundell T."/>
            <person name="Morin E."/>
            <person name="Murat C."/>
            <person name="Riley R."/>
            <person name="Ohm R."/>
            <person name="Sun H."/>
            <person name="Tunlid A."/>
            <person name="Henrissat B."/>
            <person name="Grigoriev I.V."/>
            <person name="Hibbett D.S."/>
            <person name="Martin F."/>
        </authorList>
    </citation>
    <scope>NUCLEOTIDE SEQUENCE [LARGE SCALE GENOMIC DNA]</scope>
    <source>
        <strain evidence="2">UH-Slu-Lm8-n1</strain>
    </source>
</reference>
<evidence type="ECO:0000313" key="1">
    <source>
        <dbReference type="EMBL" id="KIK32544.1"/>
    </source>
</evidence>